<comment type="caution">
    <text evidence="3">The sequence shown here is derived from an EMBL/GenBank/DDBJ whole genome shotgun (WGS) entry which is preliminary data.</text>
</comment>
<evidence type="ECO:0000256" key="1">
    <source>
        <dbReference type="SAM" id="MobiDB-lite"/>
    </source>
</evidence>
<sequence length="211" mass="23903">MTASLPQNHDEQIKHALDTPLSRRLKQDSSRATPADALAFALARFEAGERVDIKSLCTKLNVDRTTLFRWVGNRDQLLTEVMWTLSKRLLADIGTRNYSEKGGARIAMIVGDYAEALSSSEFFRKFVQREGEIALRILTKKSIIQQRLINRLEQLLQAEMQQGNLNPPMSCHDLAYVIVRIVEAFIYTDFITGEPAEPKKARLAISALLRD</sequence>
<reference evidence="3" key="1">
    <citation type="journal article" date="2015" name="Nature">
        <title>Complex archaea that bridge the gap between prokaryotes and eukaryotes.</title>
        <authorList>
            <person name="Spang A."/>
            <person name="Saw J.H."/>
            <person name="Jorgensen S.L."/>
            <person name="Zaremba-Niedzwiedzka K."/>
            <person name="Martijn J."/>
            <person name="Lind A.E."/>
            <person name="van Eijk R."/>
            <person name="Schleper C."/>
            <person name="Guy L."/>
            <person name="Ettema T.J."/>
        </authorList>
    </citation>
    <scope>NUCLEOTIDE SEQUENCE</scope>
</reference>
<accession>A0A0F9SU17</accession>
<dbReference type="Pfam" id="PF18598">
    <property type="entry name" value="TetR_C_36"/>
    <property type="match status" value="1"/>
</dbReference>
<evidence type="ECO:0000259" key="2">
    <source>
        <dbReference type="Pfam" id="PF18598"/>
    </source>
</evidence>
<gene>
    <name evidence="3" type="ORF">LCGC14_0410760</name>
</gene>
<evidence type="ECO:0000313" key="3">
    <source>
        <dbReference type="EMBL" id="KKN72465.1"/>
    </source>
</evidence>
<dbReference type="AlphaFoldDB" id="A0A0F9SU17"/>
<organism evidence="3">
    <name type="scientific">marine sediment metagenome</name>
    <dbReference type="NCBI Taxonomy" id="412755"/>
    <lineage>
        <taxon>unclassified sequences</taxon>
        <taxon>metagenomes</taxon>
        <taxon>ecological metagenomes</taxon>
    </lineage>
</organism>
<protein>
    <recommendedName>
        <fullName evidence="2">QsdR TetR regulatory C-terminal domain-containing protein</fullName>
    </recommendedName>
</protein>
<name>A0A0F9SU17_9ZZZZ</name>
<dbReference type="EMBL" id="LAZR01000362">
    <property type="protein sequence ID" value="KKN72465.1"/>
    <property type="molecule type" value="Genomic_DNA"/>
</dbReference>
<feature type="region of interest" description="Disordered" evidence="1">
    <location>
        <begin position="1"/>
        <end position="30"/>
    </location>
</feature>
<feature type="compositionally biased region" description="Basic and acidic residues" evidence="1">
    <location>
        <begin position="8"/>
        <end position="17"/>
    </location>
</feature>
<dbReference type="Gene3D" id="1.10.357.10">
    <property type="entry name" value="Tetracycline Repressor, domain 2"/>
    <property type="match status" value="1"/>
</dbReference>
<dbReference type="InterPro" id="IPR041485">
    <property type="entry name" value="TetR_C_36"/>
</dbReference>
<feature type="domain" description="QsdR TetR regulatory C-terminal" evidence="2">
    <location>
        <begin position="101"/>
        <end position="210"/>
    </location>
</feature>
<proteinExistence type="predicted"/>